<accession>A0A6A0ANQ6</accession>
<dbReference type="Proteomes" id="UP000485058">
    <property type="component" value="Unassembled WGS sequence"/>
</dbReference>
<reference evidence="1 2" key="1">
    <citation type="submission" date="2020-02" db="EMBL/GenBank/DDBJ databases">
        <title>Draft genome sequence of Haematococcus lacustris strain NIES-144.</title>
        <authorList>
            <person name="Morimoto D."/>
            <person name="Nakagawa S."/>
            <person name="Yoshida T."/>
            <person name="Sawayama S."/>
        </authorList>
    </citation>
    <scope>NUCLEOTIDE SEQUENCE [LARGE SCALE GENOMIC DNA]</scope>
    <source>
        <strain evidence="1 2">NIES-144</strain>
    </source>
</reference>
<sequence>MLTLANGIMICKNTTICWWNGGNILESFLTILSRAKITNVSGYARVMDDETEQYLKGRDVNYFRVNIPVPKVQAKSHPANQTVSLLSIEL</sequence>
<proteinExistence type="predicted"/>
<evidence type="ECO:0000313" key="1">
    <source>
        <dbReference type="EMBL" id="GFH33494.1"/>
    </source>
</evidence>
<dbReference type="EMBL" id="BLLF01008715">
    <property type="protein sequence ID" value="GFH33494.1"/>
    <property type="molecule type" value="Genomic_DNA"/>
</dbReference>
<feature type="non-terminal residue" evidence="1">
    <location>
        <position position="1"/>
    </location>
</feature>
<gene>
    <name evidence="1" type="ORF">HaLaN_32875</name>
</gene>
<dbReference type="AlphaFoldDB" id="A0A6A0ANQ6"/>
<evidence type="ECO:0000313" key="2">
    <source>
        <dbReference type="Proteomes" id="UP000485058"/>
    </source>
</evidence>
<comment type="caution">
    <text evidence="1">The sequence shown here is derived from an EMBL/GenBank/DDBJ whole genome shotgun (WGS) entry which is preliminary data.</text>
</comment>
<name>A0A6A0ANQ6_HAELA</name>
<protein>
    <submittedName>
        <fullName evidence="1">Uncharacterized protein</fullName>
    </submittedName>
</protein>
<organism evidence="1 2">
    <name type="scientific">Haematococcus lacustris</name>
    <name type="common">Green alga</name>
    <name type="synonym">Haematococcus pluvialis</name>
    <dbReference type="NCBI Taxonomy" id="44745"/>
    <lineage>
        <taxon>Eukaryota</taxon>
        <taxon>Viridiplantae</taxon>
        <taxon>Chlorophyta</taxon>
        <taxon>core chlorophytes</taxon>
        <taxon>Chlorophyceae</taxon>
        <taxon>CS clade</taxon>
        <taxon>Chlamydomonadales</taxon>
        <taxon>Haematococcaceae</taxon>
        <taxon>Haematococcus</taxon>
    </lineage>
</organism>
<keyword evidence="2" id="KW-1185">Reference proteome</keyword>